<reference evidence="1 2" key="1">
    <citation type="submission" date="2024-02" db="EMBL/GenBank/DDBJ databases">
        <authorList>
            <person name="Vignale AGUSTIN F."/>
            <person name="Sosa J E."/>
            <person name="Modenutti C."/>
        </authorList>
    </citation>
    <scope>NUCLEOTIDE SEQUENCE [LARGE SCALE GENOMIC DNA]</scope>
</reference>
<proteinExistence type="predicted"/>
<evidence type="ECO:0000313" key="1">
    <source>
        <dbReference type="EMBL" id="CAK9180643.1"/>
    </source>
</evidence>
<dbReference type="Gene3D" id="3.40.50.1820">
    <property type="entry name" value="alpha/beta hydrolase"/>
    <property type="match status" value="1"/>
</dbReference>
<accession>A0ABC8UHX7</accession>
<gene>
    <name evidence="1" type="ORF">ILEXP_LOCUS50663</name>
</gene>
<dbReference type="PANTHER" id="PTHR45763:SF51">
    <property type="entry name" value="ALPHA_BETA-HYDROLASES SUPERFAMILY PROTEIN"/>
    <property type="match status" value="1"/>
</dbReference>
<dbReference type="EMBL" id="CAUOFW020007802">
    <property type="protein sequence ID" value="CAK9180643.1"/>
    <property type="molecule type" value="Genomic_DNA"/>
</dbReference>
<dbReference type="InterPro" id="IPR029058">
    <property type="entry name" value="AB_hydrolase_fold"/>
</dbReference>
<dbReference type="AlphaFoldDB" id="A0ABC8UHX7"/>
<dbReference type="SUPFAM" id="SSF53474">
    <property type="entry name" value="alpha/beta-Hydrolases"/>
    <property type="match status" value="1"/>
</dbReference>
<keyword evidence="2" id="KW-1185">Reference proteome</keyword>
<comment type="caution">
    <text evidence="1">The sequence shown here is derived from an EMBL/GenBank/DDBJ whole genome shotgun (WGS) entry which is preliminary data.</text>
</comment>
<sequence>MAHYTPWLTHWWTSQNGFPVDCAMSGGAKYSRQDLEIMPKLAGNLQHLKGQHEAFFRDMMIGFSGWGMDPMDLKNPFRYSEGSVHLWQGDEDGLVPVTLQRYIAERLPWIHYYEIAGAGHVFPYADGMGEAILRALLLGEK</sequence>
<name>A0ABC8UHX7_9AQUA</name>
<protein>
    <submittedName>
        <fullName evidence="1">Uncharacterized protein</fullName>
    </submittedName>
</protein>
<dbReference type="PANTHER" id="PTHR45763">
    <property type="entry name" value="HYDROLASE, ALPHA/BETA FOLD FAMILY PROTEIN, EXPRESSED-RELATED"/>
    <property type="match status" value="1"/>
</dbReference>
<evidence type="ECO:0000313" key="2">
    <source>
        <dbReference type="Proteomes" id="UP001642360"/>
    </source>
</evidence>
<dbReference type="Proteomes" id="UP001642360">
    <property type="component" value="Unassembled WGS sequence"/>
</dbReference>
<organism evidence="1 2">
    <name type="scientific">Ilex paraguariensis</name>
    <name type="common">yerba mate</name>
    <dbReference type="NCBI Taxonomy" id="185542"/>
    <lineage>
        <taxon>Eukaryota</taxon>
        <taxon>Viridiplantae</taxon>
        <taxon>Streptophyta</taxon>
        <taxon>Embryophyta</taxon>
        <taxon>Tracheophyta</taxon>
        <taxon>Spermatophyta</taxon>
        <taxon>Magnoliopsida</taxon>
        <taxon>eudicotyledons</taxon>
        <taxon>Gunneridae</taxon>
        <taxon>Pentapetalae</taxon>
        <taxon>asterids</taxon>
        <taxon>campanulids</taxon>
        <taxon>Aquifoliales</taxon>
        <taxon>Aquifoliaceae</taxon>
        <taxon>Ilex</taxon>
    </lineage>
</organism>